<sequence length="732" mass="80221">MAVVEAVAAEAAKLVSAELAGAVLRGGKRLVKLVRERAGGLPSREDLERLLVEHLRRDPSFAREIGVLVAETVEPRSTLGCAGPPEPFFDREEARVMAPASGVFVIAGRRGSGRRSLALKIAADRADQFSFGAIELDLDDWREGQTLAVSQAKHYLLAQIGIPAGDIATDSRALDQQFLSAMVTRRLLLVVHDARGVKEIEPFAAASVANLVLVTTSQLTDDLRMAYRHHVLLDRLEARGGWDMLASICGPSMLQTNPQATEELLELCDHLPQPITYVGVQLQRRRGQSGAVSELLDHLRAVGVGNAHEVVREALSETFRGLTRELTADCVLLARHPGPDFSVDSAQALLGRPALPVIDGLTDAGMVSSTGSGRWRLHHAVRTYAVGLAETIGVDFTSGFLRLLDHQRDRAVGADFADGADRLRRYPRPDVIRQVRADETISALDQERAGLLELVREASQQGFHTAVCQIGGALEVMVNKKGGYHWYCSLNEHVIASAEALLAEAGPDKPLALVARVHMMQARMFLLMHVFDRARAELDKAWPYVERSADEQLRSSFLEFAGRLSEEWTKASGSPDYREAIGYLSQAVDIDRSIQDGRAFGIHVRMLGNVLVEAGRAGEVRPMLERAMSFVTDGRNQARFHMVMARADIELRALASARAALDTARTILTAAGASQYNWELEEREAEHAVAAKRVADARARWAGLVQAAFNTGHPKAYRYLNELERVAGRGRR</sequence>
<gene>
    <name evidence="1" type="ORF">AOZ06_04400</name>
</gene>
<dbReference type="Proteomes" id="UP000063699">
    <property type="component" value="Chromosome"/>
</dbReference>
<evidence type="ECO:0000313" key="2">
    <source>
        <dbReference type="Proteomes" id="UP000063699"/>
    </source>
</evidence>
<dbReference type="SUPFAM" id="SSF48452">
    <property type="entry name" value="TPR-like"/>
    <property type="match status" value="1"/>
</dbReference>
<dbReference type="InterPro" id="IPR011990">
    <property type="entry name" value="TPR-like_helical_dom_sf"/>
</dbReference>
<keyword evidence="2" id="KW-1185">Reference proteome</keyword>
<name>A0A0N7F2M8_9PSEU</name>
<protein>
    <recommendedName>
        <fullName evidence="3">NB-ARC domain-containing protein</fullName>
    </recommendedName>
</protein>
<organism evidence="1 2">
    <name type="scientific">Kibdelosporangium phytohabitans</name>
    <dbReference type="NCBI Taxonomy" id="860235"/>
    <lineage>
        <taxon>Bacteria</taxon>
        <taxon>Bacillati</taxon>
        <taxon>Actinomycetota</taxon>
        <taxon>Actinomycetes</taxon>
        <taxon>Pseudonocardiales</taxon>
        <taxon>Pseudonocardiaceae</taxon>
        <taxon>Kibdelosporangium</taxon>
    </lineage>
</organism>
<dbReference type="KEGG" id="kphy:AOZ06_04400"/>
<evidence type="ECO:0000313" key="1">
    <source>
        <dbReference type="EMBL" id="ALG06271.1"/>
    </source>
</evidence>
<reference evidence="1 2" key="1">
    <citation type="submission" date="2015-07" db="EMBL/GenBank/DDBJ databases">
        <title>Genome sequencing of Kibdelosporangium phytohabitans.</title>
        <authorList>
            <person name="Qin S."/>
            <person name="Xing K."/>
        </authorList>
    </citation>
    <scope>NUCLEOTIDE SEQUENCE [LARGE SCALE GENOMIC DNA]</scope>
    <source>
        <strain evidence="1 2">KLBMP1111</strain>
    </source>
</reference>
<dbReference type="STRING" id="860235.AOZ06_04400"/>
<dbReference type="Gene3D" id="1.25.40.10">
    <property type="entry name" value="Tetratricopeptide repeat domain"/>
    <property type="match status" value="1"/>
</dbReference>
<proteinExistence type="predicted"/>
<dbReference type="EMBL" id="CP012752">
    <property type="protein sequence ID" value="ALG06271.1"/>
    <property type="molecule type" value="Genomic_DNA"/>
</dbReference>
<evidence type="ECO:0008006" key="3">
    <source>
        <dbReference type="Google" id="ProtNLM"/>
    </source>
</evidence>
<dbReference type="AlphaFoldDB" id="A0A0N7F2M8"/>
<accession>A0A0N7F2M8</accession>